<organism evidence="3 4">
    <name type="scientific">Halomonas ventosae</name>
    <dbReference type="NCBI Taxonomy" id="229007"/>
    <lineage>
        <taxon>Bacteria</taxon>
        <taxon>Pseudomonadati</taxon>
        <taxon>Pseudomonadota</taxon>
        <taxon>Gammaproteobacteria</taxon>
        <taxon>Oceanospirillales</taxon>
        <taxon>Halomonadaceae</taxon>
        <taxon>Halomonas</taxon>
    </lineage>
</organism>
<dbReference type="EMBL" id="SNWH01000054">
    <property type="protein sequence ID" value="TDN95369.1"/>
    <property type="molecule type" value="Genomic_DNA"/>
</dbReference>
<dbReference type="Proteomes" id="UP000295150">
    <property type="component" value="Unassembled WGS sequence"/>
</dbReference>
<dbReference type="GO" id="GO:0003676">
    <property type="term" value="F:nucleic acid binding"/>
    <property type="evidence" value="ECO:0007669"/>
    <property type="project" value="InterPro"/>
</dbReference>
<evidence type="ECO:0000313" key="3">
    <source>
        <dbReference type="EMBL" id="TDN95369.1"/>
    </source>
</evidence>
<dbReference type="AlphaFoldDB" id="A0A4R6GJV5"/>
<dbReference type="InterPro" id="IPR001584">
    <property type="entry name" value="Integrase_cat-core"/>
</dbReference>
<evidence type="ECO:0000259" key="2">
    <source>
        <dbReference type="Pfam" id="PF13683"/>
    </source>
</evidence>
<dbReference type="InterPro" id="IPR036397">
    <property type="entry name" value="RNaseH_sf"/>
</dbReference>
<proteinExistence type="predicted"/>
<evidence type="ECO:0000256" key="1">
    <source>
        <dbReference type="SAM" id="MobiDB-lite"/>
    </source>
</evidence>
<protein>
    <submittedName>
        <fullName evidence="3">Integrase-like protein</fullName>
    </submittedName>
</protein>
<dbReference type="GO" id="GO:0015074">
    <property type="term" value="P:DNA integration"/>
    <property type="evidence" value="ECO:0007669"/>
    <property type="project" value="InterPro"/>
</dbReference>
<feature type="domain" description="Integrase catalytic" evidence="2">
    <location>
        <begin position="14"/>
        <end position="80"/>
    </location>
</feature>
<gene>
    <name evidence="3" type="ORF">DFO68_1543</name>
</gene>
<dbReference type="SUPFAM" id="SSF53098">
    <property type="entry name" value="Ribonuclease H-like"/>
    <property type="match status" value="1"/>
</dbReference>
<dbReference type="Gene3D" id="3.30.420.10">
    <property type="entry name" value="Ribonuclease H-like superfamily/Ribonuclease H"/>
    <property type="match status" value="1"/>
</dbReference>
<feature type="compositionally biased region" description="Basic and acidic residues" evidence="1">
    <location>
        <begin position="133"/>
        <end position="143"/>
    </location>
</feature>
<keyword evidence="4" id="KW-1185">Reference proteome</keyword>
<dbReference type="Pfam" id="PF13683">
    <property type="entry name" value="rve_3"/>
    <property type="match status" value="1"/>
</dbReference>
<reference evidence="3 4" key="1">
    <citation type="submission" date="2019-03" db="EMBL/GenBank/DDBJ databases">
        <title>Freshwater and sediment microbial communities from various areas in North America, analyzing microbe dynamics in response to fracking.</title>
        <authorList>
            <person name="Lamendella R."/>
        </authorList>
    </citation>
    <scope>NUCLEOTIDE SEQUENCE [LARGE SCALE GENOMIC DNA]</scope>
    <source>
        <strain evidence="3 4">1_TX</strain>
    </source>
</reference>
<dbReference type="InterPro" id="IPR012337">
    <property type="entry name" value="RNaseH-like_sf"/>
</dbReference>
<accession>A0A4R6GJV5</accession>
<sequence length="143" mass="16783">MKGSTLQATLQRLNITPSYSRPRVSNDNAFSESLFRTCKYRPDYPTDGYESLTAAQQWVTRFMHWYNHEHRHSAIRFVTPGERHAGQDDEVLARRDAIYAEAKRQHPGRWSGATRNWSPRRTVWLNPDQEDPLVQRDQRLEAA</sequence>
<comment type="caution">
    <text evidence="3">The sequence shown here is derived from an EMBL/GenBank/DDBJ whole genome shotgun (WGS) entry which is preliminary data.</text>
</comment>
<evidence type="ECO:0000313" key="4">
    <source>
        <dbReference type="Proteomes" id="UP000295150"/>
    </source>
</evidence>
<name>A0A4R6GJV5_9GAMM</name>
<feature type="region of interest" description="Disordered" evidence="1">
    <location>
        <begin position="121"/>
        <end position="143"/>
    </location>
</feature>